<sequence>RKPQDSILPGTRFMRLWNGRQYEVIARESGFEYEGQIFRSLSAVARTITGTRWNGKIFFGVKRDYRPKKEAKNAE</sequence>
<organism evidence="1 2">
    <name type="scientific">Eiseniibacteriota bacterium</name>
    <dbReference type="NCBI Taxonomy" id="2212470"/>
    <lineage>
        <taxon>Bacteria</taxon>
        <taxon>Candidatus Eiseniibacteriota</taxon>
    </lineage>
</organism>
<evidence type="ECO:0000313" key="1">
    <source>
        <dbReference type="EMBL" id="MFC1799745.1"/>
    </source>
</evidence>
<accession>A0ABV6YNV3</accession>
<gene>
    <name evidence="1" type="ORF">ACFL2Z_02400</name>
</gene>
<protein>
    <submittedName>
        <fullName evidence="1">DUF2924 domain-containing protein</fullName>
    </submittedName>
</protein>
<feature type="non-terminal residue" evidence="1">
    <location>
        <position position="1"/>
    </location>
</feature>
<reference evidence="1 2" key="1">
    <citation type="submission" date="2024-09" db="EMBL/GenBank/DDBJ databases">
        <authorList>
            <person name="D'Angelo T."/>
        </authorList>
    </citation>
    <scope>NUCLEOTIDE SEQUENCE [LARGE SCALE GENOMIC DNA]</scope>
    <source>
        <strain evidence="1">SAG AM-311-F02</strain>
    </source>
</reference>
<dbReference type="EMBL" id="JBHPEI010000027">
    <property type="protein sequence ID" value="MFC1799745.1"/>
    <property type="molecule type" value="Genomic_DNA"/>
</dbReference>
<dbReference type="Proteomes" id="UP001594288">
    <property type="component" value="Unassembled WGS sequence"/>
</dbReference>
<dbReference type="Pfam" id="PF11149">
    <property type="entry name" value="DUF2924"/>
    <property type="match status" value="1"/>
</dbReference>
<comment type="caution">
    <text evidence="1">The sequence shown here is derived from an EMBL/GenBank/DDBJ whole genome shotgun (WGS) entry which is preliminary data.</text>
</comment>
<proteinExistence type="predicted"/>
<evidence type="ECO:0000313" key="2">
    <source>
        <dbReference type="Proteomes" id="UP001594288"/>
    </source>
</evidence>
<dbReference type="InterPro" id="IPR021322">
    <property type="entry name" value="DUF2924"/>
</dbReference>
<name>A0ABV6YNV3_UNCEI</name>
<keyword evidence="2" id="KW-1185">Reference proteome</keyword>